<dbReference type="Proteomes" id="UP000182334">
    <property type="component" value="Chromosome II"/>
</dbReference>
<organism evidence="2 3">
    <name type="scientific">Sungouiella intermedia</name>
    <dbReference type="NCBI Taxonomy" id="45354"/>
    <lineage>
        <taxon>Eukaryota</taxon>
        <taxon>Fungi</taxon>
        <taxon>Dikarya</taxon>
        <taxon>Ascomycota</taxon>
        <taxon>Saccharomycotina</taxon>
        <taxon>Pichiomycetes</taxon>
        <taxon>Metschnikowiaceae</taxon>
        <taxon>Sungouiella</taxon>
    </lineage>
</organism>
<accession>A0A1L0BF28</accession>
<keyword evidence="3" id="KW-1185">Reference proteome</keyword>
<proteinExistence type="predicted"/>
<evidence type="ECO:0000313" key="2">
    <source>
        <dbReference type="EMBL" id="SGZ50033.1"/>
    </source>
</evidence>
<feature type="signal peptide" evidence="1">
    <location>
        <begin position="1"/>
        <end position="18"/>
    </location>
</feature>
<name>A0A1L0BF28_9ASCO</name>
<dbReference type="EMBL" id="LT635757">
    <property type="protein sequence ID" value="SGZ50033.1"/>
    <property type="molecule type" value="Genomic_DNA"/>
</dbReference>
<evidence type="ECO:0000256" key="1">
    <source>
        <dbReference type="SAM" id="SignalP"/>
    </source>
</evidence>
<feature type="chain" id="PRO_5013154222" evidence="1">
    <location>
        <begin position="19"/>
        <end position="242"/>
    </location>
</feature>
<keyword evidence="1" id="KW-0732">Signal</keyword>
<protein>
    <submittedName>
        <fullName evidence="2">CIC11C00000005378</fullName>
    </submittedName>
</protein>
<sequence length="242" mass="25875">MKFSSTLALSALAATVAAGGWNDTITDTYWITTTDYVTYCPYPTTVTVTTCEKHTCGPKHITVTEETTITVTGECVVPTHPPKEEITTDYVTYCPEPTTVTITTCESKKCGPKTVEVETPTTITVTGECIIPTAKPTEYTWTDYVTYCPEPTTITYSCYYETTWVETTCEVPAAGTVTLTSYAVKPTVEAESTKPAETPKQSTVAEVSKSSVAVISTSIFSGASPQNVVGGAFVAGLAMLLL</sequence>
<dbReference type="OrthoDB" id="4097067at2759"/>
<dbReference type="AlphaFoldDB" id="A0A1L0BF28"/>
<gene>
    <name evidence="2" type="ORF">SAMEA4029010_CIC11G00000005378</name>
</gene>
<reference evidence="2 3" key="1">
    <citation type="submission" date="2016-10" db="EMBL/GenBank/DDBJ databases">
        <authorList>
            <person name="de Groot N.N."/>
        </authorList>
    </citation>
    <scope>NUCLEOTIDE SEQUENCE [LARGE SCALE GENOMIC DNA]</scope>
    <source>
        <strain evidence="2 3">CBS 141442</strain>
    </source>
</reference>
<evidence type="ECO:0000313" key="3">
    <source>
        <dbReference type="Proteomes" id="UP000182334"/>
    </source>
</evidence>
<dbReference type="STRING" id="45354.A0A1L0BF28"/>